<evidence type="ECO:0000259" key="6">
    <source>
        <dbReference type="Pfam" id="PF01217"/>
    </source>
</evidence>
<proteinExistence type="inferred from homology"/>
<evidence type="ECO:0000256" key="5">
    <source>
        <dbReference type="ARBA" id="ARBA00023136"/>
    </source>
</evidence>
<keyword evidence="5" id="KW-0472">Membrane</keyword>
<dbReference type="GO" id="GO:0012505">
    <property type="term" value="C:endomembrane system"/>
    <property type="evidence" value="ECO:0007669"/>
    <property type="project" value="UniProtKB-SubCell"/>
</dbReference>
<keyword evidence="3" id="KW-0813">Transport</keyword>
<feature type="non-terminal residue" evidence="7">
    <location>
        <position position="203"/>
    </location>
</feature>
<organism evidence="7 8">
    <name type="scientific">Verticillium longisporum</name>
    <name type="common">Verticillium dahliae var. longisporum</name>
    <dbReference type="NCBI Taxonomy" id="100787"/>
    <lineage>
        <taxon>Eukaryota</taxon>
        <taxon>Fungi</taxon>
        <taxon>Dikarya</taxon>
        <taxon>Ascomycota</taxon>
        <taxon>Pezizomycotina</taxon>
        <taxon>Sordariomycetes</taxon>
        <taxon>Hypocreomycetidae</taxon>
        <taxon>Glomerellales</taxon>
        <taxon>Plectosphaerellaceae</taxon>
        <taxon>Verticillium</taxon>
    </lineage>
</organism>
<evidence type="ECO:0000256" key="4">
    <source>
        <dbReference type="ARBA" id="ARBA00022927"/>
    </source>
</evidence>
<dbReference type="AlphaFoldDB" id="A0A0G4LPJ4"/>
<dbReference type="InterPro" id="IPR022775">
    <property type="entry name" value="AP_mu_sigma_su"/>
</dbReference>
<evidence type="ECO:0000256" key="1">
    <source>
        <dbReference type="ARBA" id="ARBA00004308"/>
    </source>
</evidence>
<reference evidence="8" key="1">
    <citation type="submission" date="2015-05" db="EMBL/GenBank/DDBJ databases">
        <authorList>
            <person name="Fogelqvist Johan"/>
        </authorList>
    </citation>
    <scope>NUCLEOTIDE SEQUENCE [LARGE SCALE GENOMIC DNA]</scope>
</reference>
<evidence type="ECO:0000313" key="8">
    <source>
        <dbReference type="Proteomes" id="UP000045706"/>
    </source>
</evidence>
<dbReference type="Pfam" id="PF01217">
    <property type="entry name" value="Clat_adaptor_s"/>
    <property type="match status" value="1"/>
</dbReference>
<gene>
    <name evidence="7" type="ORF">BN1723_018112</name>
</gene>
<dbReference type="EMBL" id="CVQI01015480">
    <property type="protein sequence ID" value="CRK23866.1"/>
    <property type="molecule type" value="Genomic_DNA"/>
</dbReference>
<comment type="subcellular location">
    <subcellularLocation>
        <location evidence="1">Endomembrane system</location>
    </subcellularLocation>
</comment>
<evidence type="ECO:0000256" key="3">
    <source>
        <dbReference type="ARBA" id="ARBA00022448"/>
    </source>
</evidence>
<evidence type="ECO:0000256" key="2">
    <source>
        <dbReference type="ARBA" id="ARBA00006972"/>
    </source>
</evidence>
<sequence>MSSGRIGFLSPLSTRRSTTISHPNFDPTSPCLLLAMAGDVPSLSSLDKPENLNDLLRADRGDDCTSCRVVGGGAFLGLAGYNYLTGMSHLEKQRAALLQRKTMFGMRSRKLDSKIVYRRYASLFFIAGADSDDNELITLEVIHRYVEQMDKYYGNVCELDIIFSFTKAYYILDELLLAGELQESSKKNVLRCISQQDALEDME</sequence>
<dbReference type="InterPro" id="IPR016635">
    <property type="entry name" value="AP_complex_ssu"/>
</dbReference>
<dbReference type="PANTHER" id="PTHR11753">
    <property type="entry name" value="ADAPTOR COMPLEXES SMALL SUBUNIT FAMILY"/>
    <property type="match status" value="1"/>
</dbReference>
<accession>A0A0G4LPJ4</accession>
<comment type="similarity">
    <text evidence="2">Belongs to the adaptor complexes small subunit family.</text>
</comment>
<keyword evidence="4" id="KW-0653">Protein transport</keyword>
<dbReference type="Proteomes" id="UP000045706">
    <property type="component" value="Unassembled WGS sequence"/>
</dbReference>
<feature type="domain" description="AP complex mu/sigma subunit" evidence="6">
    <location>
        <begin position="91"/>
        <end position="199"/>
    </location>
</feature>
<evidence type="ECO:0000313" key="7">
    <source>
        <dbReference type="EMBL" id="CRK23866.1"/>
    </source>
</evidence>
<dbReference type="Gene3D" id="3.30.450.60">
    <property type="match status" value="1"/>
</dbReference>
<dbReference type="SUPFAM" id="SSF64356">
    <property type="entry name" value="SNARE-like"/>
    <property type="match status" value="1"/>
</dbReference>
<dbReference type="GO" id="GO:0015031">
    <property type="term" value="P:protein transport"/>
    <property type="evidence" value="ECO:0007669"/>
    <property type="project" value="UniProtKB-KW"/>
</dbReference>
<protein>
    <recommendedName>
        <fullName evidence="6">AP complex mu/sigma subunit domain-containing protein</fullName>
    </recommendedName>
</protein>
<dbReference type="InterPro" id="IPR011012">
    <property type="entry name" value="Longin-like_dom_sf"/>
</dbReference>
<name>A0A0G4LPJ4_VERLO</name>